<evidence type="ECO:0000256" key="3">
    <source>
        <dbReference type="ARBA" id="ARBA00022840"/>
    </source>
</evidence>
<dbReference type="InterPro" id="IPR020568">
    <property type="entry name" value="Ribosomal_Su5_D2-typ_SF"/>
</dbReference>
<dbReference type="InterPro" id="IPR000523">
    <property type="entry name" value="Mg_chelatse_chII-like_cat_dom"/>
</dbReference>
<evidence type="ECO:0000313" key="6">
    <source>
        <dbReference type="Proteomes" id="UP000721442"/>
    </source>
</evidence>
<dbReference type="PANTHER" id="PTHR32039">
    <property type="entry name" value="MAGNESIUM-CHELATASE SUBUNIT CHLI"/>
    <property type="match status" value="1"/>
</dbReference>
<comment type="caution">
    <text evidence="5">The sequence shown here is derived from an EMBL/GenBank/DDBJ whole genome shotgun (WGS) entry which is preliminary data.</text>
</comment>
<dbReference type="SMART" id="SM00382">
    <property type="entry name" value="AAA"/>
    <property type="match status" value="1"/>
</dbReference>
<evidence type="ECO:0000313" key="5">
    <source>
        <dbReference type="EMBL" id="MBO8407218.1"/>
    </source>
</evidence>
<protein>
    <submittedName>
        <fullName evidence="5">YifB family Mg chelatase-like AAA ATPase</fullName>
    </submittedName>
</protein>
<keyword evidence="2" id="KW-0547">Nucleotide-binding</keyword>
<dbReference type="GO" id="GO:0003677">
    <property type="term" value="F:DNA binding"/>
    <property type="evidence" value="ECO:0007669"/>
    <property type="project" value="InterPro"/>
</dbReference>
<dbReference type="GO" id="GO:0005524">
    <property type="term" value="F:ATP binding"/>
    <property type="evidence" value="ECO:0007669"/>
    <property type="project" value="UniProtKB-KW"/>
</dbReference>
<dbReference type="CDD" id="cd00009">
    <property type="entry name" value="AAA"/>
    <property type="match status" value="1"/>
</dbReference>
<reference evidence="5" key="1">
    <citation type="submission" date="2020-10" db="EMBL/GenBank/DDBJ databases">
        <authorList>
            <person name="Gilroy R."/>
        </authorList>
    </citation>
    <scope>NUCLEOTIDE SEQUENCE</scope>
    <source>
        <strain evidence="5">B1-16210</strain>
    </source>
</reference>
<dbReference type="Gene3D" id="3.40.50.300">
    <property type="entry name" value="P-loop containing nucleotide triphosphate hydrolases"/>
    <property type="match status" value="1"/>
</dbReference>
<feature type="domain" description="MCM C-terminal AAA(+) ATPase" evidence="4">
    <location>
        <begin position="289"/>
        <end position="384"/>
    </location>
</feature>
<sequence>MISLNSIIFNGMDATPIDVQVQLSAGLAKPEFNIIGLADRAVKESAERIRNVLSALNISLPPKRLTVNLSPADVEKSGSHFDLPILCGILCAMGVLPESELEKYIIIGEVSLNGAILQTDGVLPASVWANAHERGIICPGAQGAEARWAGHTNILAPFHVLELINHFKGTQILPVPEQNHFTPEPDNHIDMSEVHGQAAAKRALEIAAAGGHAMLMVGPPGSGKTMLASRLPTILPEMTPDEILETSIIYSIAGQLNGKSLITNRPFRSVHHTSSAVSLAGGGADARPGEISLAHNGVLFLDELPEFNRATLEILRQPMEAGKIMVARARRTATYPARFQLIAAMNPCPCGHLGNAALSCSRAPRCAEAYQNKISGPLLDRIDLHVDVDPVNPWDMNKNDDTPAETSAQIRVRVVAARNRQIARQGVPNAQLDGAALDAAAPLSHELTEFLNDAAEKMGMSARGYNRIRRIARTIADLRGADNIEMADLAEALSYRPINRGKYGIK</sequence>
<proteinExistence type="inferred from homology"/>
<dbReference type="Pfam" id="PF13335">
    <property type="entry name" value="Mg_chelatase_C"/>
    <property type="match status" value="1"/>
</dbReference>
<dbReference type="EMBL" id="JADINE010000028">
    <property type="protein sequence ID" value="MBO8407218.1"/>
    <property type="molecule type" value="Genomic_DNA"/>
</dbReference>
<dbReference type="InterPro" id="IPR045006">
    <property type="entry name" value="CHLI-like"/>
</dbReference>
<gene>
    <name evidence="5" type="ORF">IAC77_02015</name>
</gene>
<dbReference type="Pfam" id="PF13541">
    <property type="entry name" value="ChlI"/>
    <property type="match status" value="1"/>
</dbReference>
<evidence type="ECO:0000259" key="4">
    <source>
        <dbReference type="PROSITE" id="PS50051"/>
    </source>
</evidence>
<dbReference type="NCBIfam" id="TIGR00368">
    <property type="entry name" value="YifB family Mg chelatase-like AAA ATPase"/>
    <property type="match status" value="1"/>
</dbReference>
<dbReference type="PROSITE" id="PS50051">
    <property type="entry name" value="MCM_2"/>
    <property type="match status" value="1"/>
</dbReference>
<dbReference type="InterPro" id="IPR003593">
    <property type="entry name" value="AAA+_ATPase"/>
</dbReference>
<evidence type="ECO:0000256" key="1">
    <source>
        <dbReference type="ARBA" id="ARBA00006354"/>
    </source>
</evidence>
<dbReference type="InterPro" id="IPR027417">
    <property type="entry name" value="P-loop_NTPase"/>
</dbReference>
<reference evidence="5" key="2">
    <citation type="journal article" date="2021" name="PeerJ">
        <title>Extensive microbial diversity within the chicken gut microbiome revealed by metagenomics and culture.</title>
        <authorList>
            <person name="Gilroy R."/>
            <person name="Ravi A."/>
            <person name="Getino M."/>
            <person name="Pursley I."/>
            <person name="Horton D.L."/>
            <person name="Alikhan N.F."/>
            <person name="Baker D."/>
            <person name="Gharbi K."/>
            <person name="Hall N."/>
            <person name="Watson M."/>
            <person name="Adriaenssens E.M."/>
            <person name="Foster-Nyarko E."/>
            <person name="Jarju S."/>
            <person name="Secka A."/>
            <person name="Antonio M."/>
            <person name="Oren A."/>
            <person name="Chaudhuri R.R."/>
            <person name="La Ragione R."/>
            <person name="Hildebrand F."/>
            <person name="Pallen M.J."/>
        </authorList>
    </citation>
    <scope>NUCLEOTIDE SEQUENCE</scope>
    <source>
        <strain evidence="5">B1-16210</strain>
    </source>
</reference>
<name>A0A940DF13_9PROT</name>
<dbReference type="SUPFAM" id="SSF54211">
    <property type="entry name" value="Ribosomal protein S5 domain 2-like"/>
    <property type="match status" value="1"/>
</dbReference>
<keyword evidence="3" id="KW-0067">ATP-binding</keyword>
<dbReference type="SUPFAM" id="SSF52540">
    <property type="entry name" value="P-loop containing nucleoside triphosphate hydrolases"/>
    <property type="match status" value="1"/>
</dbReference>
<dbReference type="InterPro" id="IPR004482">
    <property type="entry name" value="Mg_chelat-rel"/>
</dbReference>
<dbReference type="InterPro" id="IPR001208">
    <property type="entry name" value="MCM_dom"/>
</dbReference>
<dbReference type="InterPro" id="IPR014721">
    <property type="entry name" value="Ribsml_uS5_D2-typ_fold_subgr"/>
</dbReference>
<dbReference type="AlphaFoldDB" id="A0A940DF13"/>
<dbReference type="PANTHER" id="PTHR32039:SF7">
    <property type="entry name" value="COMPETENCE PROTEIN COMM"/>
    <property type="match status" value="1"/>
</dbReference>
<dbReference type="Proteomes" id="UP000721442">
    <property type="component" value="Unassembled WGS sequence"/>
</dbReference>
<dbReference type="InterPro" id="IPR025158">
    <property type="entry name" value="Mg_chelat-rel_C"/>
</dbReference>
<comment type="similarity">
    <text evidence="1">Belongs to the Mg-chelatase subunits D/I family. ComM subfamily.</text>
</comment>
<evidence type="ECO:0000256" key="2">
    <source>
        <dbReference type="ARBA" id="ARBA00022741"/>
    </source>
</evidence>
<accession>A0A940DF13</accession>
<organism evidence="5 6">
    <name type="scientific">Candidatus Enterousia excrementavium</name>
    <dbReference type="NCBI Taxonomy" id="2840789"/>
    <lineage>
        <taxon>Bacteria</taxon>
        <taxon>Pseudomonadati</taxon>
        <taxon>Pseudomonadota</taxon>
        <taxon>Alphaproteobacteria</taxon>
        <taxon>Candidatus Enterousia</taxon>
    </lineage>
</organism>
<dbReference type="Gene3D" id="3.30.230.10">
    <property type="match status" value="1"/>
</dbReference>
<dbReference type="Pfam" id="PF01078">
    <property type="entry name" value="Mg_chelatase"/>
    <property type="match status" value="1"/>
</dbReference>